<feature type="domain" description="DUF11" evidence="3">
    <location>
        <begin position="1092"/>
        <end position="1210"/>
    </location>
</feature>
<dbReference type="InterPro" id="IPR047589">
    <property type="entry name" value="DUF11_rpt"/>
</dbReference>
<dbReference type="NCBIfam" id="TIGR04174">
    <property type="entry name" value="IPTL_CTERM"/>
    <property type="match status" value="1"/>
</dbReference>
<keyword evidence="2" id="KW-0812">Transmembrane</keyword>
<dbReference type="Pfam" id="PF01345">
    <property type="entry name" value="DUF11"/>
    <property type="match status" value="5"/>
</dbReference>
<dbReference type="PANTHER" id="PTHR34819">
    <property type="entry name" value="LARGE CYSTEINE-RICH PERIPLASMIC PROTEIN OMCB"/>
    <property type="match status" value="1"/>
</dbReference>
<proteinExistence type="predicted"/>
<feature type="domain" description="DUF11" evidence="3">
    <location>
        <begin position="636"/>
        <end position="777"/>
    </location>
</feature>
<dbReference type="AlphaFoldDB" id="A0A7T2RZG7"/>
<dbReference type="InterPro" id="IPR051172">
    <property type="entry name" value="Chlamydia_OmcB"/>
</dbReference>
<feature type="transmembrane region" description="Helical" evidence="2">
    <location>
        <begin position="1229"/>
        <end position="1246"/>
    </location>
</feature>
<dbReference type="InterPro" id="IPR001434">
    <property type="entry name" value="OmcB-like_DUF11"/>
</dbReference>
<keyword evidence="2" id="KW-1133">Transmembrane helix</keyword>
<feature type="domain" description="IPTL-CTERM protein sorting" evidence="4">
    <location>
        <begin position="1221"/>
        <end position="1248"/>
    </location>
</feature>
<dbReference type="NCBIfam" id="TIGR01451">
    <property type="entry name" value="B_ant_repeat"/>
    <property type="match status" value="4"/>
</dbReference>
<evidence type="ECO:0000256" key="1">
    <source>
        <dbReference type="SAM" id="MobiDB-lite"/>
    </source>
</evidence>
<sequence length="1252" mass="127899">MAFTGKGWVARALPPTRKQAQRRPAGWWVLMAGGLLATGMAVAAPTDTDILVNHDGLYGGAPEIGGLARGIFTYRAKVKLNAGSDAVGVQLQEVLPVGAVLQNIVSAPAGIACLPALPAGTVLTAANNTFVCDVGTLGAADGFKSVDFDVMLPTVNTNWKAVASASLDTGPIDADGGVNNIDLARNFTTYDAADLGISLTPSATAVNNGEAYSYTLRVTNHGPTDIPAAGHTRVTFEVPSGATITGAPAFPGGAGAWSCTPAAGAYPITSGIITCDHPGQLAGTPAAVLPDIVIPAEASMSGPIGAAASVQGFQNAMTPMPDGQKDNNTDSAVVTSSGSGYVDMSLSKIASKAFVDAKDGQATVVEYTLTPRRVAGAIVPQDILVTDNLPAGMTFAAFSAGLNPGWSCSSTVSTVTCRWAGPFSGNIATNMPAIKFTANVAGPGVAKAGTTLVNDATLVLESQAEPNITNNKSQAIVTLSNTAQLTLNKSKVGVDLPVLRGDPFSYTLAIGNTGPMDVLPGQAITVTETPGPRLLLTGVTAGWSCAPGFAGGATNAPQTCTNSDGLANGDETTLVFNAQVDDLGGAEFAQFTNNATAGAGPDRGGMTVNSSAKVTVSENVADVGVVKSLVPQPALPVRSGDEVTYRITVTNHGTVVSKDIEIIDELRDLVTRNDGIQSGGTSLYPAGGFMSATASGAGAAVVDCPQPSGNADSRERTLTCTVDQLVPGESVTVELKIRPKVDLGNLGAGGASYKNAVTAYSQAIHDANENNNQSEVDLKMTSLVDLTVDKQVAPLTEAAAGEPVKYSITTTNLGPSHAEGVAMVDQLPADAFLIGVPDAHGGSCTYKDGKGAAVTNPDGMRGGTISCTWPGALAAKGLYLVEYMARSAGDNPAPGTRLRNVVDVTTTTEEIRLDNNHAQAEIGLKRAELDVAIDMNHTKDGLVLGETTEYTLIIKNTGASYATQVKVTDAFPASIVDKGTTLNSSATFSYQGGLALAGIGGATPSWCTQPAVGATSGQLDCTIPLMAPGETLTIKFTMKAESLPGKAKTGTIFHKASVKPHEEEYLSSGADVLANNATTDRTSTSQAAHNVDLGVDKKGPSTVLDDGDTATYTLAVTNYGRDPQSPAGATVTDVLPAGLEFISASAGCSYASGTRTVTCSVPQLAKGGTAVFTLETKLDKPYKGARPLVNSATVTVPGDGNPDNDKSTTTTPLKPGPGSTASIPTLSQWGLMLMSCLLALMALGAMRRRERL</sequence>
<protein>
    <submittedName>
        <fullName evidence="5">IPTL-CTERM sorting domain-containing protein</fullName>
    </submittedName>
</protein>
<feature type="transmembrane region" description="Helical" evidence="2">
    <location>
        <begin position="25"/>
        <end position="44"/>
    </location>
</feature>
<dbReference type="Proteomes" id="UP000594778">
    <property type="component" value="Chromosome"/>
</dbReference>
<reference evidence="5 6" key="1">
    <citation type="submission" date="2020-12" db="EMBL/GenBank/DDBJ databases">
        <title>FDA dAtabase for Regulatory Grade micrObial Sequences (FDA-ARGOS): Supporting development and validation of Infectious Disease Dx tests.</title>
        <authorList>
            <person name="Sproer C."/>
            <person name="Gronow S."/>
            <person name="Severitt S."/>
            <person name="Schroder I."/>
            <person name="Tallon L."/>
            <person name="Sadzewicz L."/>
            <person name="Zhao X."/>
            <person name="Boylan J."/>
            <person name="Ott S."/>
            <person name="Bowen H."/>
            <person name="Vavikolanu K."/>
            <person name="Mehta A."/>
            <person name="Aluvathingal J."/>
            <person name="Nadendla S."/>
            <person name="Lowell S."/>
            <person name="Myers T."/>
            <person name="Yan Y."/>
            <person name="Sichtig H."/>
        </authorList>
    </citation>
    <scope>NUCLEOTIDE SEQUENCE [LARGE SCALE GENOMIC DNA]</scope>
    <source>
        <strain evidence="5 6">FDAARGOS_909</strain>
    </source>
</reference>
<feature type="domain" description="DUF11" evidence="3">
    <location>
        <begin position="930"/>
        <end position="1061"/>
    </location>
</feature>
<evidence type="ECO:0000313" key="5">
    <source>
        <dbReference type="EMBL" id="QPS06009.1"/>
    </source>
</evidence>
<accession>A0A7T2RZG7</accession>
<dbReference type="EMBL" id="CP065668">
    <property type="protein sequence ID" value="QPS06009.1"/>
    <property type="molecule type" value="Genomic_DNA"/>
</dbReference>
<dbReference type="RefSeq" id="WP_197953573.1">
    <property type="nucleotide sequence ID" value="NZ_CP065668.1"/>
</dbReference>
<dbReference type="InterPro" id="IPR013783">
    <property type="entry name" value="Ig-like_fold"/>
</dbReference>
<keyword evidence="2" id="KW-0472">Membrane</keyword>
<evidence type="ECO:0000259" key="3">
    <source>
        <dbReference type="Pfam" id="PF01345"/>
    </source>
</evidence>
<dbReference type="Gene3D" id="2.60.40.10">
    <property type="entry name" value="Immunoglobulins"/>
    <property type="match status" value="1"/>
</dbReference>
<dbReference type="InterPro" id="IPR026442">
    <property type="entry name" value="IPTL_CTERM"/>
</dbReference>
<evidence type="ECO:0000256" key="2">
    <source>
        <dbReference type="SAM" id="Phobius"/>
    </source>
</evidence>
<name>A0A7T2RZG7_DELAC</name>
<organism evidence="5 6">
    <name type="scientific">Delftia acidovorans</name>
    <name type="common">Pseudomonas acidovorans</name>
    <name type="synonym">Comamonas acidovorans</name>
    <dbReference type="NCBI Taxonomy" id="80866"/>
    <lineage>
        <taxon>Bacteria</taxon>
        <taxon>Pseudomonadati</taxon>
        <taxon>Pseudomonadota</taxon>
        <taxon>Betaproteobacteria</taxon>
        <taxon>Burkholderiales</taxon>
        <taxon>Comamonadaceae</taxon>
        <taxon>Delftia</taxon>
    </lineage>
</organism>
<feature type="domain" description="DUF11" evidence="3">
    <location>
        <begin position="194"/>
        <end position="333"/>
    </location>
</feature>
<dbReference type="Pfam" id="PF18203">
    <property type="entry name" value="IPTL-CTERM"/>
    <property type="match status" value="1"/>
</dbReference>
<gene>
    <name evidence="5" type="ORF">I6G66_16960</name>
</gene>
<feature type="domain" description="DUF11" evidence="3">
    <location>
        <begin position="785"/>
        <end position="922"/>
    </location>
</feature>
<evidence type="ECO:0000313" key="6">
    <source>
        <dbReference type="Proteomes" id="UP000594778"/>
    </source>
</evidence>
<evidence type="ECO:0000259" key="4">
    <source>
        <dbReference type="Pfam" id="PF18203"/>
    </source>
</evidence>
<feature type="region of interest" description="Disordered" evidence="1">
    <location>
        <begin position="1191"/>
        <end position="1221"/>
    </location>
</feature>